<dbReference type="Pfam" id="PF00155">
    <property type="entry name" value="Aminotran_1_2"/>
    <property type="match status" value="1"/>
</dbReference>
<dbReference type="KEGG" id="tva:5465018"/>
<comment type="similarity">
    <text evidence="6">Belongs to the class-I pyridoxal-phosphate-dependent aminotransferase family. Alanine aminotransferase subfamily.</text>
</comment>
<proteinExistence type="inferred from homology"/>
<evidence type="ECO:0000256" key="6">
    <source>
        <dbReference type="ARBA" id="ARBA00025785"/>
    </source>
</evidence>
<keyword evidence="4" id="KW-0808">Transferase</keyword>
<dbReference type="GO" id="GO:0004021">
    <property type="term" value="F:L-alanine:2-oxoglutarate aminotransferase activity"/>
    <property type="evidence" value="ECO:0000318"/>
    <property type="project" value="GO_Central"/>
</dbReference>
<dbReference type="Gene3D" id="3.40.640.10">
    <property type="entry name" value="Type I PLP-dependent aspartate aminotransferase-like (Major domain)"/>
    <property type="match status" value="1"/>
</dbReference>
<dbReference type="OrthoDB" id="1732682at2759"/>
<evidence type="ECO:0000259" key="7">
    <source>
        <dbReference type="Pfam" id="PF00155"/>
    </source>
</evidence>
<evidence type="ECO:0000313" key="9">
    <source>
        <dbReference type="Proteomes" id="UP000001542"/>
    </source>
</evidence>
<dbReference type="GO" id="GO:0030170">
    <property type="term" value="F:pyridoxal phosphate binding"/>
    <property type="evidence" value="ECO:0007669"/>
    <property type="project" value="InterPro"/>
</dbReference>
<dbReference type="FunFam" id="3.40.640.10:FF:000012">
    <property type="entry name" value="alanine aminotransferase 2"/>
    <property type="match status" value="1"/>
</dbReference>
<dbReference type="eggNOG" id="KOG0258">
    <property type="taxonomic scope" value="Eukaryota"/>
</dbReference>
<dbReference type="Gene3D" id="1.10.287.1970">
    <property type="match status" value="1"/>
</dbReference>
<dbReference type="OMA" id="FGFECPP"/>
<evidence type="ECO:0000313" key="8">
    <source>
        <dbReference type="EMBL" id="EAY19490.1"/>
    </source>
</evidence>
<dbReference type="PANTHER" id="PTHR11751:SF29">
    <property type="entry name" value="ALANINE TRANSAMINASE"/>
    <property type="match status" value="1"/>
</dbReference>
<dbReference type="RefSeq" id="XP_001580476.1">
    <property type="nucleotide sequence ID" value="XM_001580426.1"/>
</dbReference>
<dbReference type="InterPro" id="IPR004839">
    <property type="entry name" value="Aminotransferase_I/II_large"/>
</dbReference>
<evidence type="ECO:0000256" key="4">
    <source>
        <dbReference type="ARBA" id="ARBA00022679"/>
    </source>
</evidence>
<reference evidence="8" key="2">
    <citation type="journal article" date="2007" name="Science">
        <title>Draft genome sequence of the sexually transmitted pathogen Trichomonas vaginalis.</title>
        <authorList>
            <person name="Carlton J.M."/>
            <person name="Hirt R.P."/>
            <person name="Silva J.C."/>
            <person name="Delcher A.L."/>
            <person name="Schatz M."/>
            <person name="Zhao Q."/>
            <person name="Wortman J.R."/>
            <person name="Bidwell S.L."/>
            <person name="Alsmark U.C.M."/>
            <person name="Besteiro S."/>
            <person name="Sicheritz-Ponten T."/>
            <person name="Noel C.J."/>
            <person name="Dacks J.B."/>
            <person name="Foster P.G."/>
            <person name="Simillion C."/>
            <person name="Van de Peer Y."/>
            <person name="Miranda-Saavedra D."/>
            <person name="Barton G.J."/>
            <person name="Westrop G.D."/>
            <person name="Mueller S."/>
            <person name="Dessi D."/>
            <person name="Fiori P.L."/>
            <person name="Ren Q."/>
            <person name="Paulsen I."/>
            <person name="Zhang H."/>
            <person name="Bastida-Corcuera F.D."/>
            <person name="Simoes-Barbosa A."/>
            <person name="Brown M.T."/>
            <person name="Hayes R.D."/>
            <person name="Mukherjee M."/>
            <person name="Okumura C.Y."/>
            <person name="Schneider R."/>
            <person name="Smith A.J."/>
            <person name="Vanacova S."/>
            <person name="Villalvazo M."/>
            <person name="Haas B.J."/>
            <person name="Pertea M."/>
            <person name="Feldblyum T.V."/>
            <person name="Utterback T.R."/>
            <person name="Shu C.L."/>
            <person name="Osoegawa K."/>
            <person name="de Jong P.J."/>
            <person name="Hrdy I."/>
            <person name="Horvathova L."/>
            <person name="Zubacova Z."/>
            <person name="Dolezal P."/>
            <person name="Malik S.B."/>
            <person name="Logsdon J.M. Jr."/>
            <person name="Henze K."/>
            <person name="Gupta A."/>
            <person name="Wang C.C."/>
            <person name="Dunne R.L."/>
            <person name="Upcroft J.A."/>
            <person name="Upcroft P."/>
            <person name="White O."/>
            <person name="Salzberg S.L."/>
            <person name="Tang P."/>
            <person name="Chiu C.-H."/>
            <person name="Lee Y.-S."/>
            <person name="Embley T.M."/>
            <person name="Coombs G.H."/>
            <person name="Mottram J.C."/>
            <person name="Tachezy J."/>
            <person name="Fraser-Liggett C.M."/>
            <person name="Johnson P.J."/>
        </authorList>
    </citation>
    <scope>NUCLEOTIDE SEQUENCE [LARGE SCALE GENOMIC DNA]</scope>
    <source>
        <strain evidence="8">G3</strain>
    </source>
</reference>
<comment type="subunit">
    <text evidence="2">Homodimer.</text>
</comment>
<dbReference type="Proteomes" id="UP000001542">
    <property type="component" value="Unassembled WGS sequence"/>
</dbReference>
<dbReference type="STRING" id="5722.A2DJA3"/>
<accession>A2DJA3</accession>
<dbReference type="AlphaFoldDB" id="A2DJA3"/>
<keyword evidence="5" id="KW-0663">Pyridoxal phosphate</keyword>
<dbReference type="SMR" id="A2DJA3"/>
<dbReference type="InterPro" id="IPR015424">
    <property type="entry name" value="PyrdxlP-dep_Trfase"/>
</dbReference>
<dbReference type="SUPFAM" id="SSF53383">
    <property type="entry name" value="PLP-dependent transferases"/>
    <property type="match status" value="1"/>
</dbReference>
<dbReference type="CDD" id="cd00609">
    <property type="entry name" value="AAT_like"/>
    <property type="match status" value="1"/>
</dbReference>
<evidence type="ECO:0000256" key="3">
    <source>
        <dbReference type="ARBA" id="ARBA00022576"/>
    </source>
</evidence>
<dbReference type="VEuPathDB" id="TrichDB:TVAG_136210"/>
<dbReference type="InParanoid" id="A2DJA3"/>
<dbReference type="FunFam" id="3.90.1150.10:FF:000151">
    <property type="entry name" value="Alanine aminotransferase 2"/>
    <property type="match status" value="1"/>
</dbReference>
<evidence type="ECO:0000256" key="2">
    <source>
        <dbReference type="ARBA" id="ARBA00011738"/>
    </source>
</evidence>
<dbReference type="InterPro" id="IPR015422">
    <property type="entry name" value="PyrdxlP-dep_Trfase_small"/>
</dbReference>
<dbReference type="EMBL" id="DS113207">
    <property type="protein sequence ID" value="EAY19490.1"/>
    <property type="molecule type" value="Genomic_DNA"/>
</dbReference>
<comment type="cofactor">
    <cofactor evidence="1">
        <name>pyridoxal 5'-phosphate</name>
        <dbReference type="ChEBI" id="CHEBI:597326"/>
    </cofactor>
</comment>
<protein>
    <submittedName>
        <fullName evidence="8">Aminotransferase, classes I and II family protein</fullName>
    </submittedName>
</protein>
<dbReference type="InterPro" id="IPR045088">
    <property type="entry name" value="ALAT1/2-like"/>
</dbReference>
<dbReference type="PANTHER" id="PTHR11751">
    <property type="entry name" value="ALANINE AMINOTRANSFERASE"/>
    <property type="match status" value="1"/>
</dbReference>
<dbReference type="InterPro" id="IPR015421">
    <property type="entry name" value="PyrdxlP-dep_Trfase_major"/>
</dbReference>
<evidence type="ECO:0000256" key="1">
    <source>
        <dbReference type="ARBA" id="ARBA00001933"/>
    </source>
</evidence>
<dbReference type="GO" id="GO:0042853">
    <property type="term" value="P:L-alanine catabolic process"/>
    <property type="evidence" value="ECO:0007669"/>
    <property type="project" value="UniProtKB-UniPathway"/>
</dbReference>
<dbReference type="Gene3D" id="3.90.1150.10">
    <property type="entry name" value="Aspartate Aminotransferase, domain 1"/>
    <property type="match status" value="1"/>
</dbReference>
<feature type="domain" description="Aminotransferase class I/classII large" evidence="7">
    <location>
        <begin position="82"/>
        <end position="474"/>
    </location>
</feature>
<reference evidence="8" key="1">
    <citation type="submission" date="2006-10" db="EMBL/GenBank/DDBJ databases">
        <authorList>
            <person name="Amadeo P."/>
            <person name="Zhao Q."/>
            <person name="Wortman J."/>
            <person name="Fraser-Liggett C."/>
            <person name="Carlton J."/>
        </authorList>
    </citation>
    <scope>NUCLEOTIDE SEQUENCE</scope>
    <source>
        <strain evidence="8">G3</strain>
    </source>
</reference>
<keyword evidence="9" id="KW-1185">Reference proteome</keyword>
<evidence type="ECO:0000256" key="5">
    <source>
        <dbReference type="ARBA" id="ARBA00022898"/>
    </source>
</evidence>
<keyword evidence="3 8" id="KW-0032">Aminotransferase</keyword>
<name>A2DJA3_TRIV3</name>
<gene>
    <name evidence="8" type="ORF">TVAG_136210</name>
</gene>
<sequence length="486" mass="54068">MSMNQNYHRATPSLHYTNINPQVIKAEYAVRGEIAIRADHYAKKLAAGERLPFNSIIACNIGNPFAVGKKAIKFPRQVLSCVENPDLLQSKDIPEEARARAAEVLKHFPAGMGAYTHSQGFDFVRNSIAEYIKQRDGGAPSMPDKIFITSGASAAVTAILTMIISNPNCGIMIPFPQYPLYTAEIALRNGRVVPYYLKESANWSLDINELNESYSIAQKAGVNMKAIVVINPGNPTGSVLTAQEMRSVVEFCEQNNILIIADEVYQFNTYNPEKPFISFKQIVTEMKSGVQLISLNSISKGFMGECGHRAGYMELFHIPEDVQAQFYKMASVQLCSNTVGQIILDIMCRPPQSDECKKQYIEERDGELNNLKVKSQRLLKCINSLPGLNCQPADGAMYLFPSIHLPLKALEAAKSVRINGKHIAPDMFWSLQLLDETGIVVVPGSGFGQVPGTHHFRTTFLPEAEEMDAVIDRLTKFQNQFMDKYT</sequence>
<organism evidence="8 9">
    <name type="scientific">Trichomonas vaginalis (strain ATCC PRA-98 / G3)</name>
    <dbReference type="NCBI Taxonomy" id="412133"/>
    <lineage>
        <taxon>Eukaryota</taxon>
        <taxon>Metamonada</taxon>
        <taxon>Parabasalia</taxon>
        <taxon>Trichomonadida</taxon>
        <taxon>Trichomonadidae</taxon>
        <taxon>Trichomonas</taxon>
    </lineage>
</organism>
<dbReference type="FunFam" id="1.10.287.1970:FF:000004">
    <property type="entry name" value="Aminotransferase, classes I and II family protein"/>
    <property type="match status" value="1"/>
</dbReference>
<dbReference type="FunCoup" id="A2DJA3">
    <property type="interactions" value="145"/>
</dbReference>
<dbReference type="UniPathway" id="UPA00528">
    <property type="reaction ID" value="UER00586"/>
</dbReference>
<dbReference type="VEuPathDB" id="TrichDB:TVAGG3_0543790"/>